<dbReference type="Proteomes" id="UP000321570">
    <property type="component" value="Unassembled WGS sequence"/>
</dbReference>
<dbReference type="EMBL" id="CABIJS010000708">
    <property type="protein sequence ID" value="VUZ56804.1"/>
    <property type="molecule type" value="Genomic_DNA"/>
</dbReference>
<feature type="non-terminal residue" evidence="1">
    <location>
        <position position="1"/>
    </location>
</feature>
<proteinExistence type="predicted"/>
<organism evidence="1 2">
    <name type="scientific">Hymenolepis diminuta</name>
    <name type="common">Rat tapeworm</name>
    <dbReference type="NCBI Taxonomy" id="6216"/>
    <lineage>
        <taxon>Eukaryota</taxon>
        <taxon>Metazoa</taxon>
        <taxon>Spiralia</taxon>
        <taxon>Lophotrochozoa</taxon>
        <taxon>Platyhelminthes</taxon>
        <taxon>Cestoda</taxon>
        <taxon>Eucestoda</taxon>
        <taxon>Cyclophyllidea</taxon>
        <taxon>Hymenolepididae</taxon>
        <taxon>Hymenolepis</taxon>
    </lineage>
</organism>
<name>A0A564ZDA9_HYMDI</name>
<reference evidence="1 2" key="1">
    <citation type="submission" date="2019-07" db="EMBL/GenBank/DDBJ databases">
        <authorList>
            <person name="Jastrzebski P J."/>
            <person name="Paukszto L."/>
            <person name="Jastrzebski P J."/>
        </authorList>
    </citation>
    <scope>NUCLEOTIDE SEQUENCE [LARGE SCALE GENOMIC DNA]</scope>
    <source>
        <strain evidence="1 2">WMS-il1</strain>
    </source>
</reference>
<protein>
    <submittedName>
        <fullName evidence="1">Uncharacterized protein</fullName>
    </submittedName>
</protein>
<dbReference type="InterPro" id="IPR036388">
    <property type="entry name" value="WH-like_DNA-bd_sf"/>
</dbReference>
<gene>
    <name evidence="1" type="ORF">WMSIL1_LOCUS14362</name>
</gene>
<evidence type="ECO:0000313" key="2">
    <source>
        <dbReference type="Proteomes" id="UP000321570"/>
    </source>
</evidence>
<accession>A0A564ZDA9</accession>
<sequence length="81" mass="9371">VQKLNSDQLQIAIDENPTCTTRELSKTFHVSRHMTIYRGMKRIGKVSKAGKWVPHNLSEINKQQRVTCCVSQRFLELQAPF</sequence>
<evidence type="ECO:0000313" key="1">
    <source>
        <dbReference type="EMBL" id="VUZ56804.1"/>
    </source>
</evidence>
<dbReference type="AlphaFoldDB" id="A0A564ZDA9"/>
<dbReference type="Gene3D" id="1.10.10.10">
    <property type="entry name" value="Winged helix-like DNA-binding domain superfamily/Winged helix DNA-binding domain"/>
    <property type="match status" value="1"/>
</dbReference>
<keyword evidence="2" id="KW-1185">Reference proteome</keyword>